<dbReference type="EMBL" id="CP072748">
    <property type="protein sequence ID" value="QTX09146.1"/>
    <property type="molecule type" value="Genomic_DNA"/>
</dbReference>
<dbReference type="AlphaFoldDB" id="A0A8B0SCS4"/>
<dbReference type="EMBL" id="JAFMPM010000008">
    <property type="protein sequence ID" value="MBO0614298.1"/>
    <property type="molecule type" value="Genomic_DNA"/>
</dbReference>
<evidence type="ECO:0000313" key="2">
    <source>
        <dbReference type="EMBL" id="QTX09146.1"/>
    </source>
</evidence>
<evidence type="ECO:0000313" key="1">
    <source>
        <dbReference type="EMBL" id="MBO0614298.1"/>
    </source>
</evidence>
<dbReference type="Gene3D" id="2.60.40.2810">
    <property type="match status" value="1"/>
</dbReference>
<proteinExistence type="predicted"/>
<organism evidence="2">
    <name type="scientific">Thiothrix fructosivorans</name>
    <dbReference type="NCBI Taxonomy" id="111770"/>
    <lineage>
        <taxon>Bacteria</taxon>
        <taxon>Pseudomonadati</taxon>
        <taxon>Pseudomonadota</taxon>
        <taxon>Gammaproteobacteria</taxon>
        <taxon>Thiotrichales</taxon>
        <taxon>Thiotrichaceae</taxon>
        <taxon>Thiothrix</taxon>
    </lineage>
</organism>
<sequence>MKSFRSNNSKKLLAVLISAIATGGLFGINPASALSPPNINNDISWGTKAGENGIGYTGVADIMAAFNYARRQEEVQLGLTVNALGNLVLPSQSVWDGMSDDAKALFLLNAERTARAGMMLGVIGLPLAGIENHVDTTAQNYATLLHNSDTTGHYQPSGNSTTDNPTKRIDATVGASCKEFTTRSENLAYFAAYSTVAIGATSVPLPIERAIYAWIYDDASSSWGHREAVLLQDTPLSNPTSTWGFKNNNGAAPHEGFLGFHRIGSTGYTPFGTPPYPYSYGVAVVMNIFDPVSDASAAACGYNVTLRTEDLPSTNTTNTAPVANNDTATTTSGTAVTISNVLANDTDANGDTLSVTANTTPANGTVTRSGNTFIYTPKTGFSGTDSFTYTISDGKGGSATATVNVTVGAAPNPVDAIDDSVTTEFNTVKTFNVVTNDLKPTSGTLSISAYTNPPSTAGTLTLSKTGPTVGEAKFTPKKGYSGTTSFTYTLRHSQGSTDTATVNITVKPGVAPTPVDDTASTKYGTPVTFNVLTNDGTPKPTITKNTIPAKGTVKVNKTTGDVTYTPKKGTSGADTFTYTVTNAAGLSATANVTVNVATNTAPVAKYRGYDVAFGKARTLDKMNQHTSDTDGDAILANSVVRKPTKGIVKISGGKFIYTPNRGALGTDSFTYTVKDIHGAVSNEGYIGINITTTPNPSS</sequence>
<dbReference type="NCBIfam" id="NF012211">
    <property type="entry name" value="tand_rpt_95"/>
    <property type="match status" value="4"/>
</dbReference>
<reference evidence="2" key="2">
    <citation type="submission" date="2021-04" db="EMBL/GenBank/DDBJ databases">
        <title>Complete Genome and methylome analysis of Thiothrix fructosivorans ATCC 49748.</title>
        <authorList>
            <person name="Fomenkov A."/>
            <person name="Sun L."/>
            <person name="Vincze T."/>
            <person name="Grabovich M.Y."/>
            <person name="Roberts R.J."/>
        </authorList>
    </citation>
    <scope>NUCLEOTIDE SEQUENCE</scope>
    <source>
        <strain evidence="2">ATCC 49748</strain>
    </source>
</reference>
<name>A0A8B0SCS4_9GAMM</name>
<dbReference type="Gene3D" id="2.60.40.3440">
    <property type="match status" value="3"/>
</dbReference>
<dbReference type="Proteomes" id="UP000664466">
    <property type="component" value="Unassembled WGS sequence"/>
</dbReference>
<dbReference type="RefSeq" id="WP_207252039.1">
    <property type="nucleotide sequence ID" value="NZ_JAFMPM010000008.1"/>
</dbReference>
<protein>
    <submittedName>
        <fullName evidence="2">Tandem-95 repeat protein</fullName>
    </submittedName>
</protein>
<gene>
    <name evidence="2" type="ORF">J1836_010835</name>
    <name evidence="1" type="ORF">J1836_15455</name>
</gene>
<reference evidence="1 3" key="1">
    <citation type="submission" date="2021-03" db="EMBL/GenBank/DDBJ databases">
        <title>Draft genome and methylome analysis of Thiotrix fructosivoruns ATCC 49748.</title>
        <authorList>
            <person name="Fomenkov A."/>
            <person name="Grabovich M.Y."/>
            <person name="Roberts R.J."/>
        </authorList>
    </citation>
    <scope>NUCLEOTIDE SEQUENCE [LARGE SCALE GENOMIC DNA]</scope>
    <source>
        <strain evidence="1 3">ATCC 49748</strain>
    </source>
</reference>
<dbReference type="Pfam" id="PF17963">
    <property type="entry name" value="Big_9"/>
    <property type="match status" value="4"/>
</dbReference>
<accession>A0A8B0SCS4</accession>
<keyword evidence="3" id="KW-1185">Reference proteome</keyword>
<dbReference type="PANTHER" id="PTHR34720">
    <property type="entry name" value="MICROCYSTIN DEPENDENT PROTEIN"/>
    <property type="match status" value="1"/>
</dbReference>
<evidence type="ECO:0000313" key="3">
    <source>
        <dbReference type="Proteomes" id="UP000664466"/>
    </source>
</evidence>
<dbReference type="PANTHER" id="PTHR34720:SF9">
    <property type="entry name" value="BLR4714 PROTEIN"/>
    <property type="match status" value="1"/>
</dbReference>